<feature type="compositionally biased region" description="Basic and acidic residues" evidence="1">
    <location>
        <begin position="375"/>
        <end position="395"/>
    </location>
</feature>
<protein>
    <submittedName>
        <fullName evidence="3">Uncharacterized protein</fullName>
    </submittedName>
</protein>
<feature type="compositionally biased region" description="Polar residues" evidence="1">
    <location>
        <begin position="403"/>
        <end position="414"/>
    </location>
</feature>
<dbReference type="Proteomes" id="UP000242770">
    <property type="component" value="Unassembled WGS sequence"/>
</dbReference>
<dbReference type="STRING" id="49012.A0A0F7S4H0"/>
<evidence type="ECO:0000256" key="1">
    <source>
        <dbReference type="SAM" id="MobiDB-lite"/>
    </source>
</evidence>
<reference evidence="4" key="2">
    <citation type="submission" date="2014-06" db="EMBL/GenBank/DDBJ databases">
        <authorList>
            <person name="Berkman P.J."/>
        </authorList>
    </citation>
    <scope>NUCLEOTIDE SEQUENCE [LARGE SCALE GENOMIC DNA]</scope>
</reference>
<reference evidence="3" key="1">
    <citation type="submission" date="2014-06" db="EMBL/GenBank/DDBJ databases">
        <authorList>
            <person name="Berkman J.Paul."/>
        </authorList>
    </citation>
    <scope>NUCLEOTIDE SEQUENCE [LARGE SCALE GENOMIC DNA]</scope>
</reference>
<feature type="compositionally biased region" description="Basic residues" evidence="1">
    <location>
        <begin position="352"/>
        <end position="361"/>
    </location>
</feature>
<organism evidence="3 4">
    <name type="scientific">Sporisorium scitamineum</name>
    <dbReference type="NCBI Taxonomy" id="49012"/>
    <lineage>
        <taxon>Eukaryota</taxon>
        <taxon>Fungi</taxon>
        <taxon>Dikarya</taxon>
        <taxon>Basidiomycota</taxon>
        <taxon>Ustilaginomycotina</taxon>
        <taxon>Ustilaginomycetes</taxon>
        <taxon>Ustilaginales</taxon>
        <taxon>Ustilaginaceae</taxon>
        <taxon>Sporisorium</taxon>
    </lineage>
</organism>
<dbReference type="OrthoDB" id="2556808at2759"/>
<feature type="compositionally biased region" description="Gly residues" evidence="1">
    <location>
        <begin position="562"/>
        <end position="571"/>
    </location>
</feature>
<dbReference type="EMBL" id="LK056662">
    <property type="protein sequence ID" value="CDU23114.1"/>
    <property type="molecule type" value="Genomic_DNA"/>
</dbReference>
<feature type="region of interest" description="Disordered" evidence="1">
    <location>
        <begin position="548"/>
        <end position="728"/>
    </location>
</feature>
<dbReference type="EMBL" id="CCFA01000188">
    <property type="protein sequence ID" value="CDW94355.1"/>
    <property type="molecule type" value="Genomic_DNA"/>
</dbReference>
<accession>A0A0F7S4H0</accession>
<evidence type="ECO:0000313" key="2">
    <source>
        <dbReference type="EMBL" id="CDU23114.1"/>
    </source>
</evidence>
<dbReference type="AlphaFoldDB" id="A0A0F7S4H0"/>
<feature type="compositionally biased region" description="Low complexity" evidence="1">
    <location>
        <begin position="665"/>
        <end position="683"/>
    </location>
</feature>
<name>A0A0F7S4H0_9BASI</name>
<evidence type="ECO:0000313" key="3">
    <source>
        <dbReference type="EMBL" id="CDW94355.1"/>
    </source>
</evidence>
<keyword evidence="4" id="KW-1185">Reference proteome</keyword>
<proteinExistence type="predicted"/>
<feature type="region of interest" description="Disordered" evidence="1">
    <location>
        <begin position="342"/>
        <end position="425"/>
    </location>
</feature>
<sequence length="759" mass="81775">MAAADDPTAREWFLQQILPYLFAGAPHSAGYAIPAPDPVLDPNGHAAYTRSVKRPRAEAMARHVLALYPPELTQREALSPIPTKLSLLGLHALTPRQATQHELQKSLFLAHMTRQFRVELQKHDDDIAGRKEAMIEFGEAVCNSIFGPDWFQSTQLMYGGKATPSSIYSDHGAYDDGYYYDQPAASNLCAKHAAAAAASETPVYTPASVMQSKLQKSAGDLAQEGMTAANRKQAKDDLRWELLRWDSTLTRKQALDGQEELFDEYGIDDYEAYSYLYGDANDHDDPYSFMDYYKAAYPYDDDDPEAYIPYYEELHENYDEYLNFVKELRRSEIAHAMESSKELAEELGFGSRTKRRGKNSRPGKQASAATNSGQELKKEGSAGAVKNEKGKEKLDTTMAGAAPSTSSTFGSNTAEAAPAKSDFNTPQKSFSSLQIFKSPLHAGSPLGTQSSPSLLTTASVGLNLAKPAAAIGGFSYQLPKAAATATTKEGSNYQISNPAASSKGGFSHSFLERVDSARMTLPKSKGPTAEELRREFLQKSAALLVKTKTNAQKQDGAKKGVAGSGSGGGSTPGLSSSGKTKAKEAETSKAKGATVDPAKTASKVPSPYPAVGEWKVIYKYEPPPKPKPAAPKRKKEPSSSSSDTFPLAAKDPGMISKPAKKKLNPTPAATSTSTQTKPQASASGTTAGKTSKQRPAKTTTSAGVNSKPVKPKPAAGVAGSTQTKAQKPKEIKYQVVVFKKPFLPSKRPQRDCWHGRVWA</sequence>
<reference evidence="2" key="3">
    <citation type="submission" date="2014-06" db="EMBL/GenBank/DDBJ databases">
        <authorList>
            <person name="Ju J."/>
            <person name="Zhang J."/>
        </authorList>
    </citation>
    <scope>NUCLEOTIDE SEQUENCE</scope>
    <source>
        <strain evidence="2">SscI8</strain>
    </source>
</reference>
<evidence type="ECO:0000313" key="4">
    <source>
        <dbReference type="Proteomes" id="UP000242770"/>
    </source>
</evidence>
<gene>
    <name evidence="3" type="primary">SSCI02860.1</name>
    <name evidence="2" type="ORF">SPSC_01744</name>
</gene>